<dbReference type="InterPro" id="IPR029044">
    <property type="entry name" value="Nucleotide-diphossugar_trans"/>
</dbReference>
<dbReference type="EMBL" id="JWZT01000028">
    <property type="protein sequence ID" value="KII75113.1"/>
    <property type="molecule type" value="Genomic_DNA"/>
</dbReference>
<protein>
    <submittedName>
        <fullName evidence="2">Beta-1,4-galactosyltransferase 1</fullName>
    </submittedName>
</protein>
<dbReference type="GO" id="GO:0008378">
    <property type="term" value="F:galactosyltransferase activity"/>
    <property type="evidence" value="ECO:0007669"/>
    <property type="project" value="TreeGrafter"/>
</dbReference>
<keyword evidence="2" id="KW-0808">Transferase</keyword>
<dbReference type="PANTHER" id="PTHR19300:SF57">
    <property type="entry name" value="BETA-1,4-N-ACETYLGALACTOSAMINYLTRANSFERASE"/>
    <property type="match status" value="1"/>
</dbReference>
<feature type="domain" description="Galactosyltransferase N-terminal" evidence="1">
    <location>
        <begin position="44"/>
        <end position="138"/>
    </location>
</feature>
<dbReference type="PANTHER" id="PTHR19300">
    <property type="entry name" value="BETA-1,4-GALACTOSYLTRANSFERASE"/>
    <property type="match status" value="1"/>
</dbReference>
<evidence type="ECO:0000313" key="2">
    <source>
        <dbReference type="EMBL" id="KII75113.1"/>
    </source>
</evidence>
<evidence type="ECO:0000313" key="3">
    <source>
        <dbReference type="Proteomes" id="UP000031668"/>
    </source>
</evidence>
<dbReference type="Gene3D" id="3.90.550.10">
    <property type="entry name" value="Spore Coat Polysaccharide Biosynthesis Protein SpsA, Chain A"/>
    <property type="match status" value="1"/>
</dbReference>
<comment type="caution">
    <text evidence="2">The sequence shown here is derived from an EMBL/GenBank/DDBJ whole genome shotgun (WGS) entry which is preliminary data.</text>
</comment>
<accession>A0A0C2JZN4</accession>
<dbReference type="PRINTS" id="PR02050">
    <property type="entry name" value="B14GALTRFASE"/>
</dbReference>
<dbReference type="Pfam" id="PF13733">
    <property type="entry name" value="Glyco_transf_7N"/>
    <property type="match status" value="1"/>
</dbReference>
<dbReference type="Proteomes" id="UP000031668">
    <property type="component" value="Unassembled WGS sequence"/>
</dbReference>
<keyword evidence="2" id="KW-0328">Glycosyltransferase</keyword>
<sequence length="152" mass="17501">MSENICFKNIEAKFKEYVPTSSRVSECQVERLLKDYGTENSGPHSESCLGESKIAIIVPLRNRDSHLAAFLYHYHRIFKKQKLCYQIFAVVQTAHGHFNRGKLCNIGFVEASKHGFDCFIFHDVDELLLNPHLKYGCEKSPTHFMTSRSKES</sequence>
<gene>
    <name evidence="2" type="ORF">RF11_07101</name>
</gene>
<reference evidence="2 3" key="1">
    <citation type="journal article" date="2014" name="Genome Biol. Evol.">
        <title>The genome of the myxosporean Thelohanellus kitauei shows adaptations to nutrient acquisition within its fish host.</title>
        <authorList>
            <person name="Yang Y."/>
            <person name="Xiong J."/>
            <person name="Zhou Z."/>
            <person name="Huo F."/>
            <person name="Miao W."/>
            <person name="Ran C."/>
            <person name="Liu Y."/>
            <person name="Zhang J."/>
            <person name="Feng J."/>
            <person name="Wang M."/>
            <person name="Wang M."/>
            <person name="Wang L."/>
            <person name="Yao B."/>
        </authorList>
    </citation>
    <scope>NUCLEOTIDE SEQUENCE [LARGE SCALE GENOMIC DNA]</scope>
    <source>
        <strain evidence="2">Wuqing</strain>
    </source>
</reference>
<dbReference type="AlphaFoldDB" id="A0A0C2JZN4"/>
<dbReference type="InterPro" id="IPR003859">
    <property type="entry name" value="Galactosyl_T"/>
</dbReference>
<proteinExistence type="predicted"/>
<evidence type="ECO:0000259" key="1">
    <source>
        <dbReference type="Pfam" id="PF13733"/>
    </source>
</evidence>
<dbReference type="SUPFAM" id="SSF53448">
    <property type="entry name" value="Nucleotide-diphospho-sugar transferases"/>
    <property type="match status" value="1"/>
</dbReference>
<dbReference type="InterPro" id="IPR027995">
    <property type="entry name" value="Galactosyl_T_N"/>
</dbReference>
<dbReference type="GO" id="GO:0005975">
    <property type="term" value="P:carbohydrate metabolic process"/>
    <property type="evidence" value="ECO:0007669"/>
    <property type="project" value="InterPro"/>
</dbReference>
<organism evidence="2 3">
    <name type="scientific">Thelohanellus kitauei</name>
    <name type="common">Myxosporean</name>
    <dbReference type="NCBI Taxonomy" id="669202"/>
    <lineage>
        <taxon>Eukaryota</taxon>
        <taxon>Metazoa</taxon>
        <taxon>Cnidaria</taxon>
        <taxon>Myxozoa</taxon>
        <taxon>Myxosporea</taxon>
        <taxon>Bivalvulida</taxon>
        <taxon>Platysporina</taxon>
        <taxon>Myxobolidae</taxon>
        <taxon>Thelohanellus</taxon>
    </lineage>
</organism>
<dbReference type="GO" id="GO:0005794">
    <property type="term" value="C:Golgi apparatus"/>
    <property type="evidence" value="ECO:0007669"/>
    <property type="project" value="TreeGrafter"/>
</dbReference>
<keyword evidence="3" id="KW-1185">Reference proteome</keyword>
<name>A0A0C2JZN4_THEKT</name>
<dbReference type="OrthoDB" id="6020592at2759"/>